<dbReference type="SMART" id="SM00267">
    <property type="entry name" value="GGDEF"/>
    <property type="match status" value="1"/>
</dbReference>
<evidence type="ECO:0000256" key="1">
    <source>
        <dbReference type="ARBA" id="ARBA00004651"/>
    </source>
</evidence>
<dbReference type="CDD" id="cd06225">
    <property type="entry name" value="HAMP"/>
    <property type="match status" value="1"/>
</dbReference>
<evidence type="ECO:0000256" key="5">
    <source>
        <dbReference type="ARBA" id="ARBA00023136"/>
    </source>
</evidence>
<evidence type="ECO:0000256" key="3">
    <source>
        <dbReference type="ARBA" id="ARBA00022692"/>
    </source>
</evidence>
<dbReference type="PROSITE" id="PS50885">
    <property type="entry name" value="HAMP"/>
    <property type="match status" value="1"/>
</dbReference>
<gene>
    <name evidence="9" type="ORF">HS961_14235</name>
</gene>
<evidence type="ECO:0000256" key="4">
    <source>
        <dbReference type="ARBA" id="ARBA00022989"/>
    </source>
</evidence>
<evidence type="ECO:0000256" key="2">
    <source>
        <dbReference type="ARBA" id="ARBA00022475"/>
    </source>
</evidence>
<feature type="domain" description="HAMP" evidence="7">
    <location>
        <begin position="364"/>
        <end position="416"/>
    </location>
</feature>
<keyword evidence="3 6" id="KW-0812">Transmembrane</keyword>
<feature type="transmembrane region" description="Helical" evidence="6">
    <location>
        <begin position="12"/>
        <end position="34"/>
    </location>
</feature>
<dbReference type="GO" id="GO:0007165">
    <property type="term" value="P:signal transduction"/>
    <property type="evidence" value="ECO:0007669"/>
    <property type="project" value="InterPro"/>
</dbReference>
<dbReference type="Pfam" id="PF02743">
    <property type="entry name" value="dCache_1"/>
    <property type="match status" value="1"/>
</dbReference>
<protein>
    <submittedName>
        <fullName evidence="9">Diguanylate cyclase</fullName>
    </submittedName>
</protein>
<dbReference type="AlphaFoldDB" id="A0A7G5EIS6"/>
<keyword evidence="10" id="KW-1185">Reference proteome</keyword>
<dbReference type="GO" id="GO:0005886">
    <property type="term" value="C:plasma membrane"/>
    <property type="evidence" value="ECO:0007669"/>
    <property type="project" value="UniProtKB-SubCell"/>
</dbReference>
<reference evidence="9 10" key="1">
    <citation type="journal article" date="2020" name="G3 (Bethesda)">
        <title>CeMbio - The Caenorhabditis elegans Microbiome Resource.</title>
        <authorList>
            <person name="Dirksen P."/>
            <person name="Assie A."/>
            <person name="Zimmermann J."/>
            <person name="Zhang F."/>
            <person name="Tietje A.M."/>
            <person name="Marsh S.A."/>
            <person name="Felix M.A."/>
            <person name="Shapira M."/>
            <person name="Kaleta C."/>
            <person name="Schulenburg H."/>
            <person name="Samuel B."/>
        </authorList>
    </citation>
    <scope>NUCLEOTIDE SEQUENCE [LARGE SCALE GENOMIC DNA]</scope>
    <source>
        <strain evidence="9 10">BIGb0172</strain>
    </source>
</reference>
<dbReference type="InterPro" id="IPR043128">
    <property type="entry name" value="Rev_trsase/Diguanyl_cyclase"/>
</dbReference>
<evidence type="ECO:0000259" key="7">
    <source>
        <dbReference type="PROSITE" id="PS50885"/>
    </source>
</evidence>
<dbReference type="InterPro" id="IPR000160">
    <property type="entry name" value="GGDEF_dom"/>
</dbReference>
<dbReference type="Pfam" id="PF00672">
    <property type="entry name" value="HAMP"/>
    <property type="match status" value="1"/>
</dbReference>
<dbReference type="InterPro" id="IPR029787">
    <property type="entry name" value="Nucleotide_cyclase"/>
</dbReference>
<evidence type="ECO:0000259" key="8">
    <source>
        <dbReference type="PROSITE" id="PS50887"/>
    </source>
</evidence>
<feature type="transmembrane region" description="Helical" evidence="6">
    <location>
        <begin position="341"/>
        <end position="363"/>
    </location>
</feature>
<dbReference type="KEGG" id="cpis:HS961_14235"/>
<name>A0A7G5EIS6_9BURK</name>
<evidence type="ECO:0000256" key="6">
    <source>
        <dbReference type="SAM" id="Phobius"/>
    </source>
</evidence>
<dbReference type="CDD" id="cd01949">
    <property type="entry name" value="GGDEF"/>
    <property type="match status" value="1"/>
</dbReference>
<dbReference type="Pfam" id="PF00990">
    <property type="entry name" value="GGDEF"/>
    <property type="match status" value="1"/>
</dbReference>
<dbReference type="SUPFAM" id="SSF55073">
    <property type="entry name" value="Nucleotide cyclase"/>
    <property type="match status" value="1"/>
</dbReference>
<evidence type="ECO:0000313" key="10">
    <source>
        <dbReference type="Proteomes" id="UP000515240"/>
    </source>
</evidence>
<dbReference type="PANTHER" id="PTHR46663">
    <property type="entry name" value="DIGUANYLATE CYCLASE DGCT-RELATED"/>
    <property type="match status" value="1"/>
</dbReference>
<sequence>MPTRKGSSLTITLILPFVMLIALLTGVLGVLWYWTGSKTVSMLSQQLMVEMAERIGQAVDRHVFSSGSIIEASFPAGLPAPQDIEDGMPALRSRLWAATSLTQRLGDYVYYGNDAGQGVGLLRSSETQAELRVKLQAQEARSIYLLPGIQAKPIFLHKEANLFDPRTRPWYRLAQNTAGHIWTPVYIDFNAKDLVMTRARRVTGADGKVVGVVATDVFLNQLRVFVDGLHLAEGAQAFLMEPNGDLIAATGMDNIRQGADGQPSRVNAASADNLLMEITYQKLKHEFSESNEVASTALIFDAQKRAIEVAYLRVTDGAGLNWLAVVAVPHQQMLAGIRAHVVLVIALGLMALGAALGLGLRIFGGLAKDMRSLTYAVRRVGQGEIDVPIGVERNDEIGELANNVHHMRHRLFTDALTGAANRSALNHILETLTRPGAAKPAVFAILFIDLNQFKPLNDRWGHENGDLALIEVVQRLKAVLRSNDVLIRLGGDEFVAVLQGISSQDQLDVVQAKIREVLAPALLSLQGLPEGEMVHLGASIGQAIYPGDGADPQSLLKHADLDMYKNKQQSGDGR</sequence>
<dbReference type="PANTHER" id="PTHR46663:SF2">
    <property type="entry name" value="GGDEF DOMAIN-CONTAINING PROTEIN"/>
    <property type="match status" value="1"/>
</dbReference>
<keyword evidence="4 6" id="KW-1133">Transmembrane helix</keyword>
<dbReference type="InterPro" id="IPR033479">
    <property type="entry name" value="dCache_1"/>
</dbReference>
<dbReference type="Gene3D" id="6.10.340.10">
    <property type="match status" value="1"/>
</dbReference>
<dbReference type="InterPro" id="IPR052163">
    <property type="entry name" value="DGC-Regulatory_Protein"/>
</dbReference>
<organism evidence="9 10">
    <name type="scientific">Comamonas piscis</name>
    <dbReference type="NCBI Taxonomy" id="1562974"/>
    <lineage>
        <taxon>Bacteria</taxon>
        <taxon>Pseudomonadati</taxon>
        <taxon>Pseudomonadota</taxon>
        <taxon>Betaproteobacteria</taxon>
        <taxon>Burkholderiales</taxon>
        <taxon>Comamonadaceae</taxon>
        <taxon>Comamonas</taxon>
    </lineage>
</organism>
<accession>A0A7G5EIS6</accession>
<dbReference type="NCBIfam" id="TIGR00254">
    <property type="entry name" value="GGDEF"/>
    <property type="match status" value="1"/>
</dbReference>
<dbReference type="PROSITE" id="PS50887">
    <property type="entry name" value="GGDEF"/>
    <property type="match status" value="1"/>
</dbReference>
<keyword evidence="2" id="KW-1003">Cell membrane</keyword>
<dbReference type="SUPFAM" id="SSF158472">
    <property type="entry name" value="HAMP domain-like"/>
    <property type="match status" value="1"/>
</dbReference>
<dbReference type="SMART" id="SM00304">
    <property type="entry name" value="HAMP"/>
    <property type="match status" value="1"/>
</dbReference>
<comment type="subcellular location">
    <subcellularLocation>
        <location evidence="1">Cell membrane</location>
        <topology evidence="1">Multi-pass membrane protein</topology>
    </subcellularLocation>
</comment>
<dbReference type="Gene3D" id="3.30.450.20">
    <property type="entry name" value="PAS domain"/>
    <property type="match status" value="1"/>
</dbReference>
<feature type="domain" description="GGDEF" evidence="8">
    <location>
        <begin position="441"/>
        <end position="574"/>
    </location>
</feature>
<dbReference type="InterPro" id="IPR003660">
    <property type="entry name" value="HAMP_dom"/>
</dbReference>
<dbReference type="EMBL" id="CP058554">
    <property type="protein sequence ID" value="QMV73901.1"/>
    <property type="molecule type" value="Genomic_DNA"/>
</dbReference>
<dbReference type="Proteomes" id="UP000515240">
    <property type="component" value="Chromosome"/>
</dbReference>
<evidence type="ECO:0000313" key="9">
    <source>
        <dbReference type="EMBL" id="QMV73901.1"/>
    </source>
</evidence>
<dbReference type="CDD" id="cd12913">
    <property type="entry name" value="PDC1_MCP_like"/>
    <property type="match status" value="1"/>
</dbReference>
<keyword evidence="5 6" id="KW-0472">Membrane</keyword>
<dbReference type="RefSeq" id="WP_182323034.1">
    <property type="nucleotide sequence ID" value="NZ_CP058554.1"/>
</dbReference>
<dbReference type="Gene3D" id="3.30.70.270">
    <property type="match status" value="1"/>
</dbReference>
<proteinExistence type="predicted"/>